<evidence type="ECO:0000256" key="3">
    <source>
        <dbReference type="ARBA" id="ARBA00023125"/>
    </source>
</evidence>
<dbReference type="Gene3D" id="1.10.260.40">
    <property type="entry name" value="lambda repressor-like DNA-binding domains"/>
    <property type="match status" value="1"/>
</dbReference>
<reference evidence="6" key="1">
    <citation type="submission" date="2016-01" db="EMBL/GenBank/DDBJ databases">
        <authorList>
            <person name="Peeters C."/>
        </authorList>
    </citation>
    <scope>NUCLEOTIDE SEQUENCE [LARGE SCALE GENOMIC DNA]</scope>
    <source>
        <strain evidence="6">LMG 22934</strain>
    </source>
</reference>
<keyword evidence="4" id="KW-0804">Transcription</keyword>
<dbReference type="STRING" id="326474.AWB65_05100"/>
<dbReference type="SUPFAM" id="SSF53822">
    <property type="entry name" value="Periplasmic binding protein-like I"/>
    <property type="match status" value="1"/>
</dbReference>
<keyword evidence="7" id="KW-1185">Reference proteome</keyword>
<dbReference type="SUPFAM" id="SSF47413">
    <property type="entry name" value="lambda repressor-like DNA-binding domains"/>
    <property type="match status" value="1"/>
</dbReference>
<evidence type="ECO:0000256" key="1">
    <source>
        <dbReference type="ARBA" id="ARBA00022491"/>
    </source>
</evidence>
<keyword evidence="3" id="KW-0238">DNA-binding</keyword>
<dbReference type="Gene3D" id="3.40.50.2300">
    <property type="match status" value="2"/>
</dbReference>
<evidence type="ECO:0000313" key="6">
    <source>
        <dbReference type="EMBL" id="SAL57809.1"/>
    </source>
</evidence>
<dbReference type="Pfam" id="PF13377">
    <property type="entry name" value="Peripla_BP_3"/>
    <property type="match status" value="1"/>
</dbReference>
<keyword evidence="2" id="KW-0805">Transcription regulation</keyword>
<dbReference type="InterPro" id="IPR010982">
    <property type="entry name" value="Lambda_DNA-bd_dom_sf"/>
</dbReference>
<dbReference type="InterPro" id="IPR028082">
    <property type="entry name" value="Peripla_BP_I"/>
</dbReference>
<evidence type="ECO:0000256" key="2">
    <source>
        <dbReference type="ARBA" id="ARBA00023015"/>
    </source>
</evidence>
<proteinExistence type="predicted"/>
<feature type="domain" description="HTH lacI-type" evidence="5">
    <location>
        <begin position="22"/>
        <end position="76"/>
    </location>
</feature>
<accession>A0A158INM4</accession>
<dbReference type="CDD" id="cd06278">
    <property type="entry name" value="PBP1_LacI-like"/>
    <property type="match status" value="1"/>
</dbReference>
<dbReference type="PANTHER" id="PTHR30146:SF95">
    <property type="entry name" value="RIBOSE OPERON REPRESSOR"/>
    <property type="match status" value="1"/>
</dbReference>
<dbReference type="CDD" id="cd01392">
    <property type="entry name" value="HTH_LacI"/>
    <property type="match status" value="1"/>
</dbReference>
<dbReference type="PROSITE" id="PS50932">
    <property type="entry name" value="HTH_LACI_2"/>
    <property type="match status" value="1"/>
</dbReference>
<evidence type="ECO:0000313" key="7">
    <source>
        <dbReference type="Proteomes" id="UP000054977"/>
    </source>
</evidence>
<keyword evidence="1" id="KW-0678">Repressor</keyword>
<protein>
    <submittedName>
        <fullName evidence="6">LacI family transcription regulator</fullName>
    </submittedName>
</protein>
<dbReference type="AlphaFoldDB" id="A0A158INM4"/>
<dbReference type="SMART" id="SM00354">
    <property type="entry name" value="HTH_LACI"/>
    <property type="match status" value="1"/>
</dbReference>
<dbReference type="GO" id="GO:0000976">
    <property type="term" value="F:transcription cis-regulatory region binding"/>
    <property type="evidence" value="ECO:0007669"/>
    <property type="project" value="TreeGrafter"/>
</dbReference>
<organism evidence="6 7">
    <name type="scientific">Caballeronia humi</name>
    <dbReference type="NCBI Taxonomy" id="326474"/>
    <lineage>
        <taxon>Bacteria</taxon>
        <taxon>Pseudomonadati</taxon>
        <taxon>Pseudomonadota</taxon>
        <taxon>Betaproteobacteria</taxon>
        <taxon>Burkholderiales</taxon>
        <taxon>Burkholderiaceae</taxon>
        <taxon>Caballeronia</taxon>
    </lineage>
</organism>
<evidence type="ECO:0000259" key="5">
    <source>
        <dbReference type="PROSITE" id="PS50932"/>
    </source>
</evidence>
<comment type="caution">
    <text evidence="6">The sequence shown here is derived from an EMBL/GenBank/DDBJ whole genome shotgun (WGS) entry which is preliminary data.</text>
</comment>
<dbReference type="InterPro" id="IPR046335">
    <property type="entry name" value="LacI/GalR-like_sensor"/>
</dbReference>
<dbReference type="RefSeq" id="WP_087669791.1">
    <property type="nucleotide sequence ID" value="NZ_FCNW02000037.1"/>
</dbReference>
<gene>
    <name evidence="6" type="ORF">AWB65_05100</name>
</gene>
<sequence>MKPFAIDDIFEKRRPREFRRPVTGHEVARSAGVSQSAVSRVFTPGASVSVQTRAKVLAAATKLGYRPNLIASSLITGRSRIVGVVVPGLRNPFYAALVDALSEALSGRDYRVMLFTAWHGTSADPILDEILRYRLDALILVSAELSSRLAEECGEVGLPVVMVNRKTDSEAVSSVTGDNRAGAACIGSFLLAGSHRRFVFMAGLDSSSTSRDREAGFRERLLQAGAVPPLKVHGSYTVEVASRATRELLKARTRPDAIFCANDQMAMAAMDVARSEFGLDVGRELSIVGFDDTQLAASPAYRLTTFSQPVEKMVDNAVAILVDACNGRDLSTGPHIVGGRLVVRDSARLPPRGLSQVGGRTVWTQSAKQSID</sequence>
<name>A0A158INM4_9BURK</name>
<dbReference type="Proteomes" id="UP000054977">
    <property type="component" value="Unassembled WGS sequence"/>
</dbReference>
<dbReference type="PANTHER" id="PTHR30146">
    <property type="entry name" value="LACI-RELATED TRANSCRIPTIONAL REPRESSOR"/>
    <property type="match status" value="1"/>
</dbReference>
<dbReference type="InterPro" id="IPR000843">
    <property type="entry name" value="HTH_LacI"/>
</dbReference>
<dbReference type="OrthoDB" id="269117at2"/>
<dbReference type="Pfam" id="PF00356">
    <property type="entry name" value="LacI"/>
    <property type="match status" value="1"/>
</dbReference>
<evidence type="ECO:0000256" key="4">
    <source>
        <dbReference type="ARBA" id="ARBA00023163"/>
    </source>
</evidence>
<dbReference type="EMBL" id="FCNW02000037">
    <property type="protein sequence ID" value="SAL57809.1"/>
    <property type="molecule type" value="Genomic_DNA"/>
</dbReference>
<dbReference type="GO" id="GO:0003700">
    <property type="term" value="F:DNA-binding transcription factor activity"/>
    <property type="evidence" value="ECO:0007669"/>
    <property type="project" value="TreeGrafter"/>
</dbReference>